<keyword evidence="4 7" id="KW-0812">Transmembrane</keyword>
<evidence type="ECO:0000313" key="12">
    <source>
        <dbReference type="Proteomes" id="UP000233565"/>
    </source>
</evidence>
<comment type="similarity">
    <text evidence="7">Belongs to the binding-protein-dependent transport system permease family.</text>
</comment>
<dbReference type="GO" id="GO:0010438">
    <property type="term" value="P:cellular response to sulfur starvation"/>
    <property type="evidence" value="ECO:0007669"/>
    <property type="project" value="TreeGrafter"/>
</dbReference>
<evidence type="ECO:0000313" key="10">
    <source>
        <dbReference type="EMBL" id="SFB09577.1"/>
    </source>
</evidence>
<feature type="transmembrane region" description="Helical" evidence="7">
    <location>
        <begin position="107"/>
        <end position="126"/>
    </location>
</feature>
<dbReference type="EMBL" id="FOKC01000003">
    <property type="protein sequence ID" value="SFB09577.1"/>
    <property type="molecule type" value="Genomic_DNA"/>
</dbReference>
<name>A0A1I0Y9V4_9ACTN</name>
<keyword evidence="3" id="KW-1003">Cell membrane</keyword>
<accession>A0A1I0Y9V4</accession>
<dbReference type="EMBL" id="PJBV01000032">
    <property type="protein sequence ID" value="PKH38987.1"/>
    <property type="molecule type" value="Genomic_DNA"/>
</dbReference>
<evidence type="ECO:0000256" key="6">
    <source>
        <dbReference type="ARBA" id="ARBA00023136"/>
    </source>
</evidence>
<dbReference type="AlphaFoldDB" id="A0A1I0Y9V4"/>
<evidence type="ECO:0000256" key="7">
    <source>
        <dbReference type="RuleBase" id="RU363032"/>
    </source>
</evidence>
<dbReference type="PANTHER" id="PTHR30151:SF25">
    <property type="entry name" value="TAURINE TRANSPORT SYSTEM PERMEASE PROTEIN TAUC"/>
    <property type="match status" value="1"/>
</dbReference>
<feature type="transmembrane region" description="Helical" evidence="7">
    <location>
        <begin position="132"/>
        <end position="151"/>
    </location>
</feature>
<dbReference type="SUPFAM" id="SSF161098">
    <property type="entry name" value="MetI-like"/>
    <property type="match status" value="1"/>
</dbReference>
<evidence type="ECO:0000256" key="1">
    <source>
        <dbReference type="ARBA" id="ARBA00004651"/>
    </source>
</evidence>
<dbReference type="STRING" id="748909.SAMN05192575_103326"/>
<dbReference type="InterPro" id="IPR000515">
    <property type="entry name" value="MetI-like"/>
</dbReference>
<comment type="subcellular location">
    <subcellularLocation>
        <location evidence="1 7">Cell membrane</location>
        <topology evidence="1 7">Multi-pass membrane protein</topology>
    </subcellularLocation>
</comment>
<keyword evidence="12" id="KW-1185">Reference proteome</keyword>
<feature type="transmembrane region" description="Helical" evidence="7">
    <location>
        <begin position="184"/>
        <end position="207"/>
    </location>
</feature>
<reference evidence="10" key="1">
    <citation type="submission" date="2016-10" db="EMBL/GenBank/DDBJ databases">
        <authorList>
            <person name="de Groot N.N."/>
        </authorList>
    </citation>
    <scope>NUCLEOTIDE SEQUENCE [LARGE SCALE GENOMIC DNA]</scope>
    <source>
        <strain evidence="10">CGMCC 1.10697</strain>
    </source>
</reference>
<keyword evidence="5 7" id="KW-1133">Transmembrane helix</keyword>
<feature type="transmembrane region" description="Helical" evidence="7">
    <location>
        <begin position="227"/>
        <end position="246"/>
    </location>
</feature>
<reference evidence="9 12" key="2">
    <citation type="submission" date="2017-12" db="EMBL/GenBank/DDBJ databases">
        <title>Pharmacopeia of the Arctic Ocean.</title>
        <authorList>
            <person name="Collins E."/>
            <person name="Ducluzeau A.-L."/>
        </authorList>
    </citation>
    <scope>NUCLEOTIDE SEQUENCE [LARGE SCALE GENOMIC DNA]</scope>
    <source>
        <strain evidence="9 12">DSM 23325</strain>
    </source>
</reference>
<organism evidence="10 11">
    <name type="scientific">Nocardioides alpinus</name>
    <dbReference type="NCBI Taxonomy" id="748909"/>
    <lineage>
        <taxon>Bacteria</taxon>
        <taxon>Bacillati</taxon>
        <taxon>Actinomycetota</taxon>
        <taxon>Actinomycetes</taxon>
        <taxon>Propionibacteriales</taxon>
        <taxon>Nocardioidaceae</taxon>
        <taxon>Nocardioides</taxon>
    </lineage>
</organism>
<dbReference type="Proteomes" id="UP000199113">
    <property type="component" value="Unassembled WGS sequence"/>
</dbReference>
<proteinExistence type="inferred from homology"/>
<dbReference type="InterPro" id="IPR035906">
    <property type="entry name" value="MetI-like_sf"/>
</dbReference>
<dbReference type="CDD" id="cd06261">
    <property type="entry name" value="TM_PBP2"/>
    <property type="match status" value="1"/>
</dbReference>
<feature type="domain" description="ABC transmembrane type-1" evidence="8">
    <location>
        <begin position="66"/>
        <end position="246"/>
    </location>
</feature>
<keyword evidence="2 7" id="KW-0813">Transport</keyword>
<dbReference type="GO" id="GO:0055085">
    <property type="term" value="P:transmembrane transport"/>
    <property type="evidence" value="ECO:0007669"/>
    <property type="project" value="InterPro"/>
</dbReference>
<evidence type="ECO:0000256" key="5">
    <source>
        <dbReference type="ARBA" id="ARBA00022989"/>
    </source>
</evidence>
<evidence type="ECO:0000256" key="2">
    <source>
        <dbReference type="ARBA" id="ARBA00022448"/>
    </source>
</evidence>
<dbReference type="PANTHER" id="PTHR30151">
    <property type="entry name" value="ALKANE SULFONATE ABC TRANSPORTER-RELATED, MEMBRANE SUBUNIT"/>
    <property type="match status" value="1"/>
</dbReference>
<evidence type="ECO:0000256" key="3">
    <source>
        <dbReference type="ARBA" id="ARBA00022475"/>
    </source>
</evidence>
<dbReference type="Gene3D" id="1.10.3720.10">
    <property type="entry name" value="MetI-like"/>
    <property type="match status" value="1"/>
</dbReference>
<evidence type="ECO:0000313" key="11">
    <source>
        <dbReference type="Proteomes" id="UP000199113"/>
    </source>
</evidence>
<gene>
    <name evidence="9" type="ORF">CXG46_14760</name>
    <name evidence="10" type="ORF">SAMN05192575_103326</name>
</gene>
<keyword evidence="6 7" id="KW-0472">Membrane</keyword>
<evidence type="ECO:0000256" key="4">
    <source>
        <dbReference type="ARBA" id="ARBA00022692"/>
    </source>
</evidence>
<dbReference type="Proteomes" id="UP000233565">
    <property type="component" value="Unassembled WGS sequence"/>
</dbReference>
<sequence>MPSLLTDIPRPVRRTLQACAGLATLVLLFEGMRAVGLLPTTSVPSTGEILGALRTSVVDGDMVSAIGYTVLAWLLGLLVATAIGIPSGIAVGLSRWADRATRSAVEILRPVPAVALVPVAIVLFGIEVPMQVFLIAIACVWPLLLGARGGVRAVDPLQVDTARSFGLGQLAIIRRVVLPATVPAMVTALRLSASLGVVVAVGAQLISGSPGLGSLLVSSQNAGKNDVVWACLLVTGALGVVINLLLASAERGIAGWQALSTEGRR</sequence>
<dbReference type="Pfam" id="PF00528">
    <property type="entry name" value="BPD_transp_1"/>
    <property type="match status" value="1"/>
</dbReference>
<protein>
    <submittedName>
        <fullName evidence="9">ABC transporter permease</fullName>
    </submittedName>
    <submittedName>
        <fullName evidence="10">ABC-type nitrate/sulfonate/bicarbonate transport system, permease component</fullName>
    </submittedName>
</protein>
<evidence type="ECO:0000313" key="9">
    <source>
        <dbReference type="EMBL" id="PKH38987.1"/>
    </source>
</evidence>
<dbReference type="GO" id="GO:0005886">
    <property type="term" value="C:plasma membrane"/>
    <property type="evidence" value="ECO:0007669"/>
    <property type="project" value="UniProtKB-SubCell"/>
</dbReference>
<feature type="transmembrane region" description="Helical" evidence="7">
    <location>
        <begin position="71"/>
        <end position="95"/>
    </location>
</feature>
<dbReference type="PROSITE" id="PS50928">
    <property type="entry name" value="ABC_TM1"/>
    <property type="match status" value="1"/>
</dbReference>
<dbReference type="RefSeq" id="WP_091197724.1">
    <property type="nucleotide sequence ID" value="NZ_FOKC01000003.1"/>
</dbReference>
<evidence type="ECO:0000259" key="8">
    <source>
        <dbReference type="PROSITE" id="PS50928"/>
    </source>
</evidence>
<dbReference type="OrthoDB" id="5458199at2"/>